<dbReference type="Proteomes" id="UP000288096">
    <property type="component" value="Unassembled WGS sequence"/>
</dbReference>
<dbReference type="RefSeq" id="WP_124329202.1">
    <property type="nucleotide sequence ID" value="NZ_BEXT01000001.1"/>
</dbReference>
<keyword evidence="16" id="KW-1185">Reference proteome</keyword>
<comment type="catalytic activity">
    <reaction evidence="10 11">
        <text>D-alanyl-D-alanine + UDP-N-acetyl-alpha-D-muramoyl-L-alanyl-gamma-D-glutamyl-meso-2,6-diaminopimelate + ATP = UDP-N-acetyl-alpha-D-muramoyl-L-alanyl-gamma-D-glutamyl-meso-2,6-diaminopimeloyl-D-alanyl-D-alanine + ADP + phosphate + H(+)</text>
        <dbReference type="Rhea" id="RHEA:28374"/>
        <dbReference type="ChEBI" id="CHEBI:15378"/>
        <dbReference type="ChEBI" id="CHEBI:30616"/>
        <dbReference type="ChEBI" id="CHEBI:43474"/>
        <dbReference type="ChEBI" id="CHEBI:57822"/>
        <dbReference type="ChEBI" id="CHEBI:61386"/>
        <dbReference type="ChEBI" id="CHEBI:83905"/>
        <dbReference type="ChEBI" id="CHEBI:456216"/>
        <dbReference type="EC" id="6.3.2.10"/>
    </reaction>
</comment>
<organism evidence="15 16">
    <name type="scientific">Desulfonema ishimotonii</name>
    <dbReference type="NCBI Taxonomy" id="45657"/>
    <lineage>
        <taxon>Bacteria</taxon>
        <taxon>Pseudomonadati</taxon>
        <taxon>Thermodesulfobacteriota</taxon>
        <taxon>Desulfobacteria</taxon>
        <taxon>Desulfobacterales</taxon>
        <taxon>Desulfococcaceae</taxon>
        <taxon>Desulfonema</taxon>
    </lineage>
</organism>
<keyword evidence="2 10" id="KW-0436">Ligase</keyword>
<comment type="function">
    <text evidence="10 11">Involved in cell wall formation. Catalyzes the final step in the synthesis of UDP-N-acetylmuramoyl-pentapeptide, the precursor of murein.</text>
</comment>
<dbReference type="GO" id="GO:0008360">
    <property type="term" value="P:regulation of cell shape"/>
    <property type="evidence" value="ECO:0007669"/>
    <property type="project" value="UniProtKB-KW"/>
</dbReference>
<evidence type="ECO:0000256" key="3">
    <source>
        <dbReference type="ARBA" id="ARBA00022618"/>
    </source>
</evidence>
<dbReference type="InterPro" id="IPR036565">
    <property type="entry name" value="Mur-like_cat_sf"/>
</dbReference>
<evidence type="ECO:0000256" key="7">
    <source>
        <dbReference type="ARBA" id="ARBA00022984"/>
    </source>
</evidence>
<keyword evidence="3 10" id="KW-0132">Cell division</keyword>
<comment type="subcellular location">
    <subcellularLocation>
        <location evidence="10 11">Cytoplasm</location>
    </subcellularLocation>
</comment>
<dbReference type="Gene3D" id="3.40.1190.10">
    <property type="entry name" value="Mur-like, catalytic domain"/>
    <property type="match status" value="1"/>
</dbReference>
<keyword evidence="5 10" id="KW-0067">ATP-binding</keyword>
<comment type="similarity">
    <text evidence="10">Belongs to the MurCDEF family. MurF subfamily.</text>
</comment>
<dbReference type="Gene3D" id="3.40.1390.10">
    <property type="entry name" value="MurE/MurF, N-terminal domain"/>
    <property type="match status" value="1"/>
</dbReference>
<dbReference type="InterPro" id="IPR013221">
    <property type="entry name" value="Mur_ligase_cen"/>
</dbReference>
<dbReference type="PANTHER" id="PTHR43024:SF1">
    <property type="entry name" value="UDP-N-ACETYLMURAMOYL-TRIPEPTIDE--D-ALANYL-D-ALANINE LIGASE"/>
    <property type="match status" value="1"/>
</dbReference>
<dbReference type="PANTHER" id="PTHR43024">
    <property type="entry name" value="UDP-N-ACETYLMURAMOYL-TRIPEPTIDE--D-ALANYL-D-ALANINE LIGASE"/>
    <property type="match status" value="1"/>
</dbReference>
<dbReference type="GO" id="GO:0008766">
    <property type="term" value="F:UDP-N-acetylmuramoylalanyl-D-glutamyl-2,6-diaminopimelate-D-alanyl-D-alanine ligase activity"/>
    <property type="evidence" value="ECO:0007669"/>
    <property type="project" value="RHEA"/>
</dbReference>
<evidence type="ECO:0000259" key="12">
    <source>
        <dbReference type="Pfam" id="PF01225"/>
    </source>
</evidence>
<keyword evidence="4 10" id="KW-0547">Nucleotide-binding</keyword>
<dbReference type="InterPro" id="IPR035911">
    <property type="entry name" value="MurE/MurF_N"/>
</dbReference>
<dbReference type="GO" id="GO:0051301">
    <property type="term" value="P:cell division"/>
    <property type="evidence" value="ECO:0007669"/>
    <property type="project" value="UniProtKB-KW"/>
</dbReference>
<reference evidence="16" key="2">
    <citation type="submission" date="2019-01" db="EMBL/GenBank/DDBJ databases">
        <title>Genome sequence of Desulfonema ishimotonii strain Tokyo 01.</title>
        <authorList>
            <person name="Fukui M."/>
        </authorList>
    </citation>
    <scope>NUCLEOTIDE SEQUENCE [LARGE SCALE GENOMIC DNA]</scope>
    <source>
        <strain evidence="16">Tokyo 01</strain>
    </source>
</reference>
<dbReference type="Pfam" id="PF08245">
    <property type="entry name" value="Mur_ligase_M"/>
    <property type="match status" value="1"/>
</dbReference>
<dbReference type="InterPro" id="IPR000713">
    <property type="entry name" value="Mur_ligase_N"/>
</dbReference>
<evidence type="ECO:0000256" key="4">
    <source>
        <dbReference type="ARBA" id="ARBA00022741"/>
    </source>
</evidence>
<keyword evidence="9 10" id="KW-0961">Cell wall biogenesis/degradation</keyword>
<accession>A0A401FYD7</accession>
<reference evidence="16" key="1">
    <citation type="submission" date="2017-11" db="EMBL/GenBank/DDBJ databases">
        <authorList>
            <person name="Watanabe M."/>
            <person name="Kojima H."/>
        </authorList>
    </citation>
    <scope>NUCLEOTIDE SEQUENCE [LARGE SCALE GENOMIC DNA]</scope>
    <source>
        <strain evidence="16">Tokyo 01</strain>
    </source>
</reference>
<dbReference type="SUPFAM" id="SSF63418">
    <property type="entry name" value="MurE/MurF N-terminal domain"/>
    <property type="match status" value="1"/>
</dbReference>
<protein>
    <recommendedName>
        <fullName evidence="10 11">UDP-N-acetylmuramoyl-tripeptide--D-alanyl-D-alanine ligase</fullName>
        <ecNumber evidence="10 11">6.3.2.10</ecNumber>
    </recommendedName>
    <alternativeName>
        <fullName evidence="10">D-alanyl-D-alanine-adding enzyme</fullName>
    </alternativeName>
</protein>
<dbReference type="AlphaFoldDB" id="A0A401FYD7"/>
<dbReference type="GO" id="GO:0047480">
    <property type="term" value="F:UDP-N-acetylmuramoyl-tripeptide-D-alanyl-D-alanine ligase activity"/>
    <property type="evidence" value="ECO:0007669"/>
    <property type="project" value="UniProtKB-UniRule"/>
</dbReference>
<dbReference type="Pfam" id="PF01225">
    <property type="entry name" value="Mur_ligase"/>
    <property type="match status" value="1"/>
</dbReference>
<name>A0A401FYD7_9BACT</name>
<evidence type="ECO:0000256" key="11">
    <source>
        <dbReference type="RuleBase" id="RU004136"/>
    </source>
</evidence>
<dbReference type="SUPFAM" id="SSF53244">
    <property type="entry name" value="MurD-like peptide ligases, peptide-binding domain"/>
    <property type="match status" value="1"/>
</dbReference>
<dbReference type="GO" id="GO:0009252">
    <property type="term" value="P:peptidoglycan biosynthetic process"/>
    <property type="evidence" value="ECO:0007669"/>
    <property type="project" value="UniProtKB-UniRule"/>
</dbReference>
<keyword evidence="7 10" id="KW-0573">Peptidoglycan synthesis</keyword>
<evidence type="ECO:0000256" key="10">
    <source>
        <dbReference type="HAMAP-Rule" id="MF_02019"/>
    </source>
</evidence>
<keyword evidence="8 10" id="KW-0131">Cell cycle</keyword>
<evidence type="ECO:0000313" key="15">
    <source>
        <dbReference type="EMBL" id="GBC61981.1"/>
    </source>
</evidence>
<gene>
    <name evidence="10" type="primary">murF</name>
    <name evidence="15" type="ORF">DENIS_2944</name>
</gene>
<evidence type="ECO:0000256" key="2">
    <source>
        <dbReference type="ARBA" id="ARBA00022598"/>
    </source>
</evidence>
<sequence>MSVIPWTGGDILEATGGERVCGPDDIRFTGIGIDSRTITPEQAFVAIRGAVHDGHRFAADVADRGIRGLILCREDMAGLPWRVWADRGIFCVAVPDTTRALGDLAAFHRQRAGIPVVAVTGSNGKTTTRAMISGVMGRKYKTLSTRGNFNNEIGLPLTLFNLTSAHQWAVLELGMNHVGEIRRLARICRPDVGVITNIGPAHLEGLGTVDDVLRAKGELPEEMRPEGKAVLNGDDPRLVRLAGEMPQPVTLFGLSPKAQVRALEPEADGTGTVFTLALPRDRIRVRLGVPGRFMVYNALAAAAVGHITGLSPEEIRDGLEGFAPVRGRMAVLNTAKGVHLVDDTYNANPASVKGAIRALGDLRGKERGFLVLGDMLELGNAAEGLHREIGEMAAASGVTQLYVTGEFTDAVIAGALAGGMACRDLFRGSRQEITDQLTGVLGPGDWVLVKGSRGMAMEKVLDAIRDWAGC</sequence>
<dbReference type="EMBL" id="BEXT01000001">
    <property type="protein sequence ID" value="GBC61981.1"/>
    <property type="molecule type" value="Genomic_DNA"/>
</dbReference>
<dbReference type="InterPro" id="IPR005863">
    <property type="entry name" value="UDP-N-AcMur_synth"/>
</dbReference>
<evidence type="ECO:0000256" key="6">
    <source>
        <dbReference type="ARBA" id="ARBA00022960"/>
    </source>
</evidence>
<proteinExistence type="inferred from homology"/>
<dbReference type="Gene3D" id="3.90.190.20">
    <property type="entry name" value="Mur ligase, C-terminal domain"/>
    <property type="match status" value="1"/>
</dbReference>
<comment type="caution">
    <text evidence="15">The sequence shown here is derived from an EMBL/GenBank/DDBJ whole genome shotgun (WGS) entry which is preliminary data.</text>
</comment>
<keyword evidence="6 10" id="KW-0133">Cell shape</keyword>
<evidence type="ECO:0000256" key="9">
    <source>
        <dbReference type="ARBA" id="ARBA00023316"/>
    </source>
</evidence>
<feature type="domain" description="Mur ligase central" evidence="14">
    <location>
        <begin position="119"/>
        <end position="304"/>
    </location>
</feature>
<dbReference type="InterPro" id="IPR051046">
    <property type="entry name" value="MurCDEF_CellWall_CoF430Synth"/>
</dbReference>
<dbReference type="InterPro" id="IPR004101">
    <property type="entry name" value="Mur_ligase_C"/>
</dbReference>
<feature type="domain" description="Mur ligase N-terminal catalytic" evidence="12">
    <location>
        <begin position="28"/>
        <end position="75"/>
    </location>
</feature>
<dbReference type="OrthoDB" id="9801978at2"/>
<feature type="domain" description="Mur ligase C-terminal" evidence="13">
    <location>
        <begin position="327"/>
        <end position="453"/>
    </location>
</feature>
<dbReference type="Pfam" id="PF02875">
    <property type="entry name" value="Mur_ligase_C"/>
    <property type="match status" value="1"/>
</dbReference>
<dbReference type="InterPro" id="IPR036615">
    <property type="entry name" value="Mur_ligase_C_dom_sf"/>
</dbReference>
<dbReference type="EC" id="6.3.2.10" evidence="10 11"/>
<dbReference type="GO" id="GO:0071555">
    <property type="term" value="P:cell wall organization"/>
    <property type="evidence" value="ECO:0007669"/>
    <property type="project" value="UniProtKB-KW"/>
</dbReference>
<dbReference type="SUPFAM" id="SSF53623">
    <property type="entry name" value="MurD-like peptide ligases, catalytic domain"/>
    <property type="match status" value="1"/>
</dbReference>
<dbReference type="NCBIfam" id="TIGR01143">
    <property type="entry name" value="murF"/>
    <property type="match status" value="1"/>
</dbReference>
<keyword evidence="1 10" id="KW-0963">Cytoplasm</keyword>
<evidence type="ECO:0000256" key="8">
    <source>
        <dbReference type="ARBA" id="ARBA00023306"/>
    </source>
</evidence>
<evidence type="ECO:0000313" key="16">
    <source>
        <dbReference type="Proteomes" id="UP000288096"/>
    </source>
</evidence>
<dbReference type="UniPathway" id="UPA00219"/>
<dbReference type="HAMAP" id="MF_02019">
    <property type="entry name" value="MurF"/>
    <property type="match status" value="1"/>
</dbReference>
<comment type="pathway">
    <text evidence="10 11">Cell wall biogenesis; peptidoglycan biosynthesis.</text>
</comment>
<evidence type="ECO:0000256" key="5">
    <source>
        <dbReference type="ARBA" id="ARBA00022840"/>
    </source>
</evidence>
<evidence type="ECO:0000259" key="13">
    <source>
        <dbReference type="Pfam" id="PF02875"/>
    </source>
</evidence>
<dbReference type="GO" id="GO:0005737">
    <property type="term" value="C:cytoplasm"/>
    <property type="evidence" value="ECO:0007669"/>
    <property type="project" value="UniProtKB-SubCell"/>
</dbReference>
<dbReference type="GO" id="GO:0005524">
    <property type="term" value="F:ATP binding"/>
    <property type="evidence" value="ECO:0007669"/>
    <property type="project" value="UniProtKB-UniRule"/>
</dbReference>
<feature type="binding site" evidence="10">
    <location>
        <begin position="121"/>
        <end position="127"/>
    </location>
    <ligand>
        <name>ATP</name>
        <dbReference type="ChEBI" id="CHEBI:30616"/>
    </ligand>
</feature>
<evidence type="ECO:0000256" key="1">
    <source>
        <dbReference type="ARBA" id="ARBA00022490"/>
    </source>
</evidence>
<evidence type="ECO:0000259" key="14">
    <source>
        <dbReference type="Pfam" id="PF08245"/>
    </source>
</evidence>